<reference evidence="2 3" key="1">
    <citation type="submission" date="2018-03" db="EMBL/GenBank/DDBJ databases">
        <title>Genomic Encyclopedia of Archaeal and Bacterial Type Strains, Phase II (KMG-II): from individual species to whole genera.</title>
        <authorList>
            <person name="Goeker M."/>
        </authorList>
    </citation>
    <scope>NUCLEOTIDE SEQUENCE [LARGE SCALE GENOMIC DNA]</scope>
    <source>
        <strain evidence="2 3">DSM 28354</strain>
    </source>
</reference>
<evidence type="ECO:0000313" key="3">
    <source>
        <dbReference type="Proteomes" id="UP000238375"/>
    </source>
</evidence>
<dbReference type="Proteomes" id="UP000238375">
    <property type="component" value="Unassembled WGS sequence"/>
</dbReference>
<keyword evidence="2" id="KW-0489">Methyltransferase</keyword>
<name>A0A2T0SUQ3_9BACT</name>
<dbReference type="OrthoDB" id="1524727at2"/>
<evidence type="ECO:0000259" key="1">
    <source>
        <dbReference type="Pfam" id="PF08242"/>
    </source>
</evidence>
<dbReference type="InterPro" id="IPR013217">
    <property type="entry name" value="Methyltransf_12"/>
</dbReference>
<dbReference type="SUPFAM" id="SSF53335">
    <property type="entry name" value="S-adenosyl-L-methionine-dependent methyltransferases"/>
    <property type="match status" value="1"/>
</dbReference>
<proteinExistence type="predicted"/>
<feature type="domain" description="Methyltransferase type 12" evidence="1">
    <location>
        <begin position="40"/>
        <end position="138"/>
    </location>
</feature>
<protein>
    <submittedName>
        <fullName evidence="2">Methyltransferase family protein</fullName>
    </submittedName>
</protein>
<dbReference type="CDD" id="cd02440">
    <property type="entry name" value="AdoMet_MTases"/>
    <property type="match status" value="1"/>
</dbReference>
<dbReference type="InterPro" id="IPR029063">
    <property type="entry name" value="SAM-dependent_MTases_sf"/>
</dbReference>
<dbReference type="AlphaFoldDB" id="A0A2T0SUQ3"/>
<dbReference type="Gene3D" id="3.40.50.150">
    <property type="entry name" value="Vaccinia Virus protein VP39"/>
    <property type="match status" value="1"/>
</dbReference>
<dbReference type="GO" id="GO:0008168">
    <property type="term" value="F:methyltransferase activity"/>
    <property type="evidence" value="ECO:0007669"/>
    <property type="project" value="UniProtKB-KW"/>
</dbReference>
<gene>
    <name evidence="2" type="ORF">CLV58_111131</name>
</gene>
<dbReference type="RefSeq" id="WP_106138567.1">
    <property type="nucleotide sequence ID" value="NZ_PVTE01000011.1"/>
</dbReference>
<dbReference type="EMBL" id="PVTE01000011">
    <property type="protein sequence ID" value="PRY37093.1"/>
    <property type="molecule type" value="Genomic_DNA"/>
</dbReference>
<sequence length="243" mass="26913">MISSTTVNYIGNELSLFEKAVNWKQYWSSFVVPVLGDNVLEVGAGLGGTTRQLCKPGFSGKWTCLEPDPELLSQLRSQQAEGLIPASCQPLLGITDDLIKTDTGTYSSLLYIDVIEHIEDDKSELQRAFTLLRPGGHLIILVPAHQWLFSPFDAAIGHYRRYNKARLKQVIPSGLVIDRFHYMDSVGLLASSANKLMLRQSNPTEAQIQLWDSLMVPASKIVDPLIGRSLGKSVLLIAHKPRS</sequence>
<keyword evidence="2" id="KW-0808">Transferase</keyword>
<dbReference type="Pfam" id="PF08242">
    <property type="entry name" value="Methyltransf_12"/>
    <property type="match status" value="1"/>
</dbReference>
<dbReference type="GO" id="GO:0032259">
    <property type="term" value="P:methylation"/>
    <property type="evidence" value="ECO:0007669"/>
    <property type="project" value="UniProtKB-KW"/>
</dbReference>
<accession>A0A2T0SUQ3</accession>
<keyword evidence="3" id="KW-1185">Reference proteome</keyword>
<organism evidence="2 3">
    <name type="scientific">Spirosoma oryzae</name>
    <dbReference type="NCBI Taxonomy" id="1469603"/>
    <lineage>
        <taxon>Bacteria</taxon>
        <taxon>Pseudomonadati</taxon>
        <taxon>Bacteroidota</taxon>
        <taxon>Cytophagia</taxon>
        <taxon>Cytophagales</taxon>
        <taxon>Cytophagaceae</taxon>
        <taxon>Spirosoma</taxon>
    </lineage>
</organism>
<comment type="caution">
    <text evidence="2">The sequence shown here is derived from an EMBL/GenBank/DDBJ whole genome shotgun (WGS) entry which is preliminary data.</text>
</comment>
<evidence type="ECO:0000313" key="2">
    <source>
        <dbReference type="EMBL" id="PRY37093.1"/>
    </source>
</evidence>